<reference evidence="1" key="1">
    <citation type="journal article" date="2014" name="Nat. Commun.">
        <title>Multiple recent horizontal transfers of a large genomic region in cheese making fungi.</title>
        <authorList>
            <person name="Cheeseman K."/>
            <person name="Ropars J."/>
            <person name="Renault P."/>
            <person name="Dupont J."/>
            <person name="Gouzy J."/>
            <person name="Branca A."/>
            <person name="Abraham A.L."/>
            <person name="Ceppi M."/>
            <person name="Conseiller E."/>
            <person name="Debuchy R."/>
            <person name="Malagnac F."/>
            <person name="Goarin A."/>
            <person name="Silar P."/>
            <person name="Lacoste S."/>
            <person name="Sallet E."/>
            <person name="Bensimon A."/>
            <person name="Giraud T."/>
            <person name="Brygoo Y."/>
        </authorList>
    </citation>
    <scope>NUCLEOTIDE SEQUENCE [LARGE SCALE GENOMIC DNA]</scope>
    <source>
        <strain evidence="1">FM164</strain>
    </source>
</reference>
<accession>W6QT67</accession>
<dbReference type="OrthoDB" id="4335774at2759"/>
<gene>
    <name evidence="1" type="ORF">PROQFM164_S06g000245</name>
</gene>
<organism evidence="1 2">
    <name type="scientific">Penicillium roqueforti (strain FM164)</name>
    <dbReference type="NCBI Taxonomy" id="1365484"/>
    <lineage>
        <taxon>Eukaryota</taxon>
        <taxon>Fungi</taxon>
        <taxon>Dikarya</taxon>
        <taxon>Ascomycota</taxon>
        <taxon>Pezizomycotina</taxon>
        <taxon>Eurotiomycetes</taxon>
        <taxon>Eurotiomycetidae</taxon>
        <taxon>Eurotiales</taxon>
        <taxon>Aspergillaceae</taxon>
        <taxon>Penicillium</taxon>
    </lineage>
</organism>
<proteinExistence type="predicted"/>
<protein>
    <submittedName>
        <fullName evidence="1">Uncharacterized protein</fullName>
    </submittedName>
</protein>
<dbReference type="AlphaFoldDB" id="W6QT67"/>
<evidence type="ECO:0000313" key="1">
    <source>
        <dbReference type="EMBL" id="CDM37284.1"/>
    </source>
</evidence>
<sequence length="68" mass="8025">MERHSQWIGGIFEAYDKKLFSSNFLRLMDLGEDEEMVDPLDKTYLRSEHYTYVLIFLNSKEKCGLESG</sequence>
<keyword evidence="2" id="KW-1185">Reference proteome</keyword>
<evidence type="ECO:0000313" key="2">
    <source>
        <dbReference type="Proteomes" id="UP000030686"/>
    </source>
</evidence>
<name>W6QT67_PENRF</name>
<dbReference type="Proteomes" id="UP000030686">
    <property type="component" value="Unassembled WGS sequence"/>
</dbReference>
<dbReference type="EMBL" id="HG792020">
    <property type="protein sequence ID" value="CDM37284.1"/>
    <property type="molecule type" value="Genomic_DNA"/>
</dbReference>